<dbReference type="Proteomes" id="UP000605253">
    <property type="component" value="Unassembled WGS sequence"/>
</dbReference>
<comment type="catalytic activity">
    <reaction evidence="5">
        <text>cytidine(32) in tRNA + S-adenosyl-L-methionine = 2'-O-methylcytidine(32) in tRNA + S-adenosyl-L-homocysteine + H(+)</text>
        <dbReference type="Rhea" id="RHEA:42932"/>
        <dbReference type="Rhea" id="RHEA-COMP:10288"/>
        <dbReference type="Rhea" id="RHEA-COMP:10289"/>
        <dbReference type="ChEBI" id="CHEBI:15378"/>
        <dbReference type="ChEBI" id="CHEBI:57856"/>
        <dbReference type="ChEBI" id="CHEBI:59789"/>
        <dbReference type="ChEBI" id="CHEBI:74495"/>
        <dbReference type="ChEBI" id="CHEBI:82748"/>
        <dbReference type="EC" id="2.1.1.200"/>
    </reaction>
</comment>
<dbReference type="PANTHER" id="PTHR42786:SF2">
    <property type="entry name" value="TRNA (CYTIDINE_URIDINE-2'-O-)-METHYLTRANSFERASE TRMJ"/>
    <property type="match status" value="1"/>
</dbReference>
<dbReference type="FunFam" id="3.40.1280.10:FF:000006">
    <property type="entry name" value="Uncharacterized tRNA/rRNA methyltransferase HI_0380"/>
    <property type="match status" value="1"/>
</dbReference>
<dbReference type="GO" id="GO:0160206">
    <property type="term" value="F:tRNA (cytidine(32)/uridine(32)-2'-O)-methyltransferase activity"/>
    <property type="evidence" value="ECO:0007669"/>
    <property type="project" value="UniProtKB-EC"/>
</dbReference>
<evidence type="ECO:0000256" key="4">
    <source>
        <dbReference type="ARBA" id="ARBA00022691"/>
    </source>
</evidence>
<keyword evidence="4 5" id="KW-0949">S-adenosyl-L-methionine</keyword>
<keyword evidence="5" id="KW-0963">Cytoplasm</keyword>
<comment type="catalytic activity">
    <reaction evidence="5">
        <text>uridine(32) in tRNA + S-adenosyl-L-methionine = 2'-O-methyluridine(32) in tRNA + S-adenosyl-L-homocysteine + H(+)</text>
        <dbReference type="Rhea" id="RHEA:42936"/>
        <dbReference type="Rhea" id="RHEA-COMP:10107"/>
        <dbReference type="Rhea" id="RHEA-COMP:10290"/>
        <dbReference type="ChEBI" id="CHEBI:15378"/>
        <dbReference type="ChEBI" id="CHEBI:57856"/>
        <dbReference type="ChEBI" id="CHEBI:59789"/>
        <dbReference type="ChEBI" id="CHEBI:65315"/>
        <dbReference type="ChEBI" id="CHEBI:74478"/>
        <dbReference type="EC" id="2.1.1.200"/>
    </reaction>
</comment>
<evidence type="ECO:0000256" key="5">
    <source>
        <dbReference type="RuleBase" id="RU362024"/>
    </source>
</evidence>
<keyword evidence="8" id="KW-1185">Reference proteome</keyword>
<evidence type="ECO:0000256" key="2">
    <source>
        <dbReference type="ARBA" id="ARBA00022603"/>
    </source>
</evidence>
<dbReference type="CDD" id="cd18093">
    <property type="entry name" value="SpoU-like_TrmJ"/>
    <property type="match status" value="1"/>
</dbReference>
<comment type="subunit">
    <text evidence="5">Homodimer.</text>
</comment>
<reference evidence="7" key="2">
    <citation type="submission" date="2020-09" db="EMBL/GenBank/DDBJ databases">
        <authorList>
            <person name="Sun Q."/>
            <person name="Zhou Y."/>
        </authorList>
    </citation>
    <scope>NUCLEOTIDE SEQUENCE</scope>
    <source>
        <strain evidence="7">CGMCC 1.12181</strain>
    </source>
</reference>
<dbReference type="RefSeq" id="WP_188363738.1">
    <property type="nucleotide sequence ID" value="NZ_BAABJF010000011.1"/>
</dbReference>
<organism evidence="7 8">
    <name type="scientific">Marinicella pacifica</name>
    <dbReference type="NCBI Taxonomy" id="1171543"/>
    <lineage>
        <taxon>Bacteria</taxon>
        <taxon>Pseudomonadati</taxon>
        <taxon>Pseudomonadota</taxon>
        <taxon>Gammaproteobacteria</taxon>
        <taxon>Lysobacterales</taxon>
        <taxon>Marinicellaceae</taxon>
        <taxon>Marinicella</taxon>
    </lineage>
</organism>
<keyword evidence="5" id="KW-0819">tRNA processing</keyword>
<dbReference type="GO" id="GO:0005829">
    <property type="term" value="C:cytosol"/>
    <property type="evidence" value="ECO:0007669"/>
    <property type="project" value="TreeGrafter"/>
</dbReference>
<dbReference type="PANTHER" id="PTHR42786">
    <property type="entry name" value="TRNA/RRNA METHYLTRANSFERASE"/>
    <property type="match status" value="1"/>
</dbReference>
<accession>A0A917CDC3</accession>
<dbReference type="GO" id="GO:0002128">
    <property type="term" value="P:tRNA nucleoside ribose methylation"/>
    <property type="evidence" value="ECO:0007669"/>
    <property type="project" value="TreeGrafter"/>
</dbReference>
<dbReference type="PIRSF" id="PIRSF004808">
    <property type="entry name" value="LasT"/>
    <property type="match status" value="1"/>
</dbReference>
<reference evidence="7" key="1">
    <citation type="journal article" date="2014" name="Int. J. Syst. Evol. Microbiol.">
        <title>Complete genome sequence of Corynebacterium casei LMG S-19264T (=DSM 44701T), isolated from a smear-ripened cheese.</title>
        <authorList>
            <consortium name="US DOE Joint Genome Institute (JGI-PGF)"/>
            <person name="Walter F."/>
            <person name="Albersmeier A."/>
            <person name="Kalinowski J."/>
            <person name="Ruckert C."/>
        </authorList>
    </citation>
    <scope>NUCLEOTIDE SEQUENCE</scope>
    <source>
        <strain evidence="7">CGMCC 1.12181</strain>
    </source>
</reference>
<evidence type="ECO:0000259" key="6">
    <source>
        <dbReference type="Pfam" id="PF00588"/>
    </source>
</evidence>
<proteinExistence type="inferred from homology"/>
<comment type="subcellular location">
    <subcellularLocation>
        <location evidence="5">Cytoplasm</location>
    </subcellularLocation>
</comment>
<dbReference type="NCBIfam" id="TIGR00050">
    <property type="entry name" value="rRNA_methyl_1"/>
    <property type="match status" value="1"/>
</dbReference>
<protein>
    <recommendedName>
        <fullName evidence="5">tRNA (cytidine/uridine-2'-O-)-methyltransferase TrmJ</fullName>
        <ecNumber evidence="5">2.1.1.200</ecNumber>
    </recommendedName>
    <alternativeName>
        <fullName evidence="5">tRNA (cytidine(32)/uridine(32)-2'-O)-methyltransferase</fullName>
    </alternativeName>
    <alternativeName>
        <fullName evidence="5">tRNA Cm32/Um32 methyltransferase</fullName>
    </alternativeName>
</protein>
<comment type="caution">
    <text evidence="7">The sequence shown here is derived from an EMBL/GenBank/DDBJ whole genome shotgun (WGS) entry which is preliminary data.</text>
</comment>
<feature type="domain" description="tRNA/rRNA methyltransferase SpoU type" evidence="6">
    <location>
        <begin position="8"/>
        <end position="157"/>
    </location>
</feature>
<dbReference type="GO" id="GO:0003723">
    <property type="term" value="F:RNA binding"/>
    <property type="evidence" value="ECO:0007669"/>
    <property type="project" value="InterPro"/>
</dbReference>
<dbReference type="AlphaFoldDB" id="A0A917CDC3"/>
<comment type="function">
    <text evidence="5">Catalyzes the formation of 2'O-methylated cytidine (Cm32) or 2'O-methylated uridine (Um32) at position 32 in tRNA.</text>
</comment>
<evidence type="ECO:0000313" key="8">
    <source>
        <dbReference type="Proteomes" id="UP000605253"/>
    </source>
</evidence>
<evidence type="ECO:0000256" key="1">
    <source>
        <dbReference type="ARBA" id="ARBA00007228"/>
    </source>
</evidence>
<dbReference type="InterPro" id="IPR004384">
    <property type="entry name" value="RNA_MeTrfase_TrmJ/LasT"/>
</dbReference>
<dbReference type="Gene3D" id="3.40.1280.10">
    <property type="match status" value="1"/>
</dbReference>
<dbReference type="InterPro" id="IPR001537">
    <property type="entry name" value="SpoU_MeTrfase"/>
</dbReference>
<evidence type="ECO:0000313" key="7">
    <source>
        <dbReference type="EMBL" id="GGF84133.1"/>
    </source>
</evidence>
<dbReference type="Pfam" id="PF00588">
    <property type="entry name" value="SpoU_methylase"/>
    <property type="match status" value="1"/>
</dbReference>
<name>A0A917CDC3_9GAMM</name>
<sequence length="247" mass="27509">MHRLTRINTVLIGTTHPGNIGAAARALKVMGLDRLSLVSPENYPSPEARARASGADDVLSASRICLDLDEAIGDAQWVFGTSSRSRGMNIPMLDMHEAAKKMIAAAGQGQSVAMLFGKERYGLTNEEMQRCHYLVKYPANPQYPSLNLAAAVQLAAYEIRVACLNEGDRTEMTSDLVTRPEICDAGKMQSFYQHLFSTMQEIGFLHAKNKVSMTEKFRMMFNRMNIETHEMDMLRGFLSAVNKNLKK</sequence>
<dbReference type="EMBL" id="BMEO01000001">
    <property type="protein sequence ID" value="GGF84133.1"/>
    <property type="molecule type" value="Genomic_DNA"/>
</dbReference>
<evidence type="ECO:0000256" key="3">
    <source>
        <dbReference type="ARBA" id="ARBA00022679"/>
    </source>
</evidence>
<comment type="similarity">
    <text evidence="1">Belongs to the class IV-like SAM-binding methyltransferase superfamily. RNA methyltransferase TrmH family.</text>
</comment>
<gene>
    <name evidence="5 7" type="primary">trmJ</name>
    <name evidence="7" type="ORF">GCM10011365_01320</name>
</gene>
<dbReference type="SUPFAM" id="SSF75217">
    <property type="entry name" value="alpha/beta knot"/>
    <property type="match status" value="1"/>
</dbReference>
<keyword evidence="2 5" id="KW-0489">Methyltransferase</keyword>
<dbReference type="EC" id="2.1.1.200" evidence="5"/>
<keyword evidence="3" id="KW-0808">Transferase</keyword>
<dbReference type="InterPro" id="IPR029026">
    <property type="entry name" value="tRNA_m1G_MTases_N"/>
</dbReference>
<dbReference type="Gene3D" id="1.10.8.590">
    <property type="match status" value="1"/>
</dbReference>
<dbReference type="InterPro" id="IPR029028">
    <property type="entry name" value="Alpha/beta_knot_MTases"/>
</dbReference>